<name>A0ABD2J236_HETSC</name>
<sequence>MEPTNRQLGQWKRRDEEAAFSQSIDEGELLDDLTTGRVCLHEVGHLKFLWEDVDCVDEFRKITAAADRRDGSAGAVHFRPPAQNRYTRAQLKSKLQLSLGGRAAEEVFFTRCVGDGFDRLEWPKLATKLAETSDEWTTLPLGRRTRGRLNALRDGYIDRHLQRAKDEIRRDKKKVKKVALALFRAKNMTLYRTKVAKLMGQPEASKQFAAEARANANGMAPVANEMEWDRMSNSNASGMEEDEEEATYEMVVPRLVR</sequence>
<feature type="domain" description="Peptidase M41" evidence="1">
    <location>
        <begin position="37"/>
        <end position="111"/>
    </location>
</feature>
<dbReference type="Pfam" id="PF01434">
    <property type="entry name" value="Peptidase_M41"/>
    <property type="match status" value="1"/>
</dbReference>
<dbReference type="Proteomes" id="UP001620645">
    <property type="component" value="Unassembled WGS sequence"/>
</dbReference>
<dbReference type="SUPFAM" id="SSF140990">
    <property type="entry name" value="FtsH protease domain-like"/>
    <property type="match status" value="1"/>
</dbReference>
<protein>
    <recommendedName>
        <fullName evidence="1">Peptidase M41 domain-containing protein</fullName>
    </recommendedName>
</protein>
<dbReference type="AlphaFoldDB" id="A0ABD2J236"/>
<proteinExistence type="predicted"/>
<accession>A0ABD2J236</accession>
<organism evidence="2 3">
    <name type="scientific">Heterodera schachtii</name>
    <name type="common">Sugarbeet cyst nematode worm</name>
    <name type="synonym">Tylenchus schachtii</name>
    <dbReference type="NCBI Taxonomy" id="97005"/>
    <lineage>
        <taxon>Eukaryota</taxon>
        <taxon>Metazoa</taxon>
        <taxon>Ecdysozoa</taxon>
        <taxon>Nematoda</taxon>
        <taxon>Chromadorea</taxon>
        <taxon>Rhabditida</taxon>
        <taxon>Tylenchina</taxon>
        <taxon>Tylenchomorpha</taxon>
        <taxon>Tylenchoidea</taxon>
        <taxon>Heteroderidae</taxon>
        <taxon>Heteroderinae</taxon>
        <taxon>Heterodera</taxon>
    </lineage>
</organism>
<gene>
    <name evidence="2" type="ORF">niasHS_013950</name>
</gene>
<reference evidence="2 3" key="1">
    <citation type="submission" date="2024-10" db="EMBL/GenBank/DDBJ databases">
        <authorList>
            <person name="Kim D."/>
        </authorList>
    </citation>
    <scope>NUCLEOTIDE SEQUENCE [LARGE SCALE GENOMIC DNA]</scope>
    <source>
        <strain evidence="2">Taebaek</strain>
    </source>
</reference>
<dbReference type="EMBL" id="JBICCN010000300">
    <property type="protein sequence ID" value="KAL3079668.1"/>
    <property type="molecule type" value="Genomic_DNA"/>
</dbReference>
<evidence type="ECO:0000313" key="2">
    <source>
        <dbReference type="EMBL" id="KAL3079668.1"/>
    </source>
</evidence>
<evidence type="ECO:0000259" key="1">
    <source>
        <dbReference type="Pfam" id="PF01434"/>
    </source>
</evidence>
<evidence type="ECO:0000313" key="3">
    <source>
        <dbReference type="Proteomes" id="UP001620645"/>
    </source>
</evidence>
<dbReference type="InterPro" id="IPR000642">
    <property type="entry name" value="Peptidase_M41"/>
</dbReference>
<comment type="caution">
    <text evidence="2">The sequence shown here is derived from an EMBL/GenBank/DDBJ whole genome shotgun (WGS) entry which is preliminary data.</text>
</comment>
<keyword evidence="3" id="KW-1185">Reference proteome</keyword>
<dbReference type="Gene3D" id="1.20.58.760">
    <property type="entry name" value="Peptidase M41"/>
    <property type="match status" value="1"/>
</dbReference>
<dbReference type="InterPro" id="IPR037219">
    <property type="entry name" value="Peptidase_M41-like"/>
</dbReference>